<organism evidence="1 2">
    <name type="scientific">Gordonibacter faecis</name>
    <dbReference type="NCBI Taxonomy" id="3047475"/>
    <lineage>
        <taxon>Bacteria</taxon>
        <taxon>Bacillati</taxon>
        <taxon>Actinomycetota</taxon>
        <taxon>Coriobacteriia</taxon>
        <taxon>Eggerthellales</taxon>
        <taxon>Eggerthellaceae</taxon>
        <taxon>Gordonibacter</taxon>
    </lineage>
</organism>
<gene>
    <name evidence="1" type="ORF">QNJ86_05490</name>
</gene>
<proteinExistence type="predicted"/>
<evidence type="ECO:0000313" key="2">
    <source>
        <dbReference type="Proteomes" id="UP001232750"/>
    </source>
</evidence>
<protein>
    <submittedName>
        <fullName evidence="1">Uncharacterized protein</fullName>
    </submittedName>
</protein>
<reference evidence="1 2" key="1">
    <citation type="submission" date="2023-05" db="EMBL/GenBank/DDBJ databases">
        <title>Gordonibacter KGMB12511T sp. nov., isolated from faeces of healthy Korean.</title>
        <authorList>
            <person name="Kim H.S."/>
            <person name="Kim J.-S."/>
            <person name="Suh M.K."/>
            <person name="Eom M.K."/>
            <person name="Do H.E."/>
            <person name="Lee J.-S."/>
        </authorList>
    </citation>
    <scope>NUCLEOTIDE SEQUENCE [LARGE SCALE GENOMIC DNA]</scope>
    <source>
        <strain evidence="1 2">KGMB12511</strain>
    </source>
</reference>
<dbReference type="RefSeq" id="WP_283831598.1">
    <property type="nucleotide sequence ID" value="NZ_JASJEU010000012.1"/>
</dbReference>
<dbReference type="Proteomes" id="UP001232750">
    <property type="component" value="Unassembled WGS sequence"/>
</dbReference>
<dbReference type="EMBL" id="JASJEU010000012">
    <property type="protein sequence ID" value="MDJ1650244.1"/>
    <property type="molecule type" value="Genomic_DNA"/>
</dbReference>
<sequence>MYMLTIKNRGSEYKAVRALEKAGCLQSGLMPLVEIIQENFAYDNLVDPETGEFVKEDRPIKSGENKGKTRSFKIKDPSTKRNVTLEKIEEHFQSGHIFVDYFRCDAHKYNETTFKKCPLVLTLNTNLDAYLEKVRSIASHPTLIPVITIKNGTDKLSSQQLFIFAQELKELCQGRPIAIRIDDIEGYEDTLKSILSRRDYLIYDINETPAVSKIEEFEELNDLRIDATKILLCSPRKRRIRNGEYVDKCTIDNSHIVSYASYGFAGVGDYAGLRDSLPGGGSKGKGRALALLYNGWTNNFVAYVNEDVNLGPAGYQEVVERILADRSKLERTPGECIVLEAVFQEAEGGHFGGWQTWISYTVERYVQQLYLAHGGYNF</sequence>
<accession>A0ABT7DL31</accession>
<name>A0ABT7DL31_9ACTN</name>
<keyword evidence="2" id="KW-1185">Reference proteome</keyword>
<comment type="caution">
    <text evidence="1">The sequence shown here is derived from an EMBL/GenBank/DDBJ whole genome shotgun (WGS) entry which is preliminary data.</text>
</comment>
<evidence type="ECO:0000313" key="1">
    <source>
        <dbReference type="EMBL" id="MDJ1650244.1"/>
    </source>
</evidence>